<keyword evidence="1" id="KW-0732">Signal</keyword>
<gene>
    <name evidence="2" type="ORF">HHI36_020697</name>
</gene>
<evidence type="ECO:0000256" key="1">
    <source>
        <dbReference type="SAM" id="SignalP"/>
    </source>
</evidence>
<dbReference type="PANTHER" id="PTHR39945:SF1">
    <property type="entry name" value="FI14129P"/>
    <property type="match status" value="1"/>
</dbReference>
<keyword evidence="3" id="KW-1185">Reference proteome</keyword>
<evidence type="ECO:0000313" key="3">
    <source>
        <dbReference type="Proteomes" id="UP001516400"/>
    </source>
</evidence>
<evidence type="ECO:0000313" key="2">
    <source>
        <dbReference type="EMBL" id="KAL3275965.1"/>
    </source>
</evidence>
<proteinExistence type="predicted"/>
<dbReference type="Proteomes" id="UP001516400">
    <property type="component" value="Unassembled WGS sequence"/>
</dbReference>
<sequence length="88" mass="10115">MVYSINVAIVLVLFLVVMAFYEASARPGLLEEYWNSEDKCKMGVDEVLETCQRCAKQTKSPIVYPMCCANDDDAYNWCFRFINFGQHA</sequence>
<feature type="chain" id="PRO_5044807406" evidence="1">
    <location>
        <begin position="26"/>
        <end position="88"/>
    </location>
</feature>
<accession>A0ABD2NBU3</accession>
<feature type="signal peptide" evidence="1">
    <location>
        <begin position="1"/>
        <end position="25"/>
    </location>
</feature>
<dbReference type="AlphaFoldDB" id="A0ABD2NBU3"/>
<name>A0ABD2NBU3_9CUCU</name>
<reference evidence="2 3" key="1">
    <citation type="journal article" date="2021" name="BMC Biol.">
        <title>Horizontally acquired antibacterial genes associated with adaptive radiation of ladybird beetles.</title>
        <authorList>
            <person name="Li H.S."/>
            <person name="Tang X.F."/>
            <person name="Huang Y.H."/>
            <person name="Xu Z.Y."/>
            <person name="Chen M.L."/>
            <person name="Du X.Y."/>
            <person name="Qiu B.Y."/>
            <person name="Chen P.T."/>
            <person name="Zhang W."/>
            <person name="Slipinski A."/>
            <person name="Escalona H.E."/>
            <person name="Waterhouse R.M."/>
            <person name="Zwick A."/>
            <person name="Pang H."/>
        </authorList>
    </citation>
    <scope>NUCLEOTIDE SEQUENCE [LARGE SCALE GENOMIC DNA]</scope>
    <source>
        <strain evidence="2">SYSU2018</strain>
    </source>
</reference>
<organism evidence="2 3">
    <name type="scientific">Cryptolaemus montrouzieri</name>
    <dbReference type="NCBI Taxonomy" id="559131"/>
    <lineage>
        <taxon>Eukaryota</taxon>
        <taxon>Metazoa</taxon>
        <taxon>Ecdysozoa</taxon>
        <taxon>Arthropoda</taxon>
        <taxon>Hexapoda</taxon>
        <taxon>Insecta</taxon>
        <taxon>Pterygota</taxon>
        <taxon>Neoptera</taxon>
        <taxon>Endopterygota</taxon>
        <taxon>Coleoptera</taxon>
        <taxon>Polyphaga</taxon>
        <taxon>Cucujiformia</taxon>
        <taxon>Coccinelloidea</taxon>
        <taxon>Coccinellidae</taxon>
        <taxon>Scymninae</taxon>
        <taxon>Scymnini</taxon>
        <taxon>Cryptolaemus</taxon>
    </lineage>
</organism>
<comment type="caution">
    <text evidence="2">The sequence shown here is derived from an EMBL/GenBank/DDBJ whole genome shotgun (WGS) entry which is preliminary data.</text>
</comment>
<protein>
    <submittedName>
        <fullName evidence="2">Uncharacterized protein</fullName>
    </submittedName>
</protein>
<dbReference type="PANTHER" id="PTHR39945">
    <property type="entry name" value="FI14129P"/>
    <property type="match status" value="1"/>
</dbReference>
<dbReference type="EMBL" id="JABFTP020000083">
    <property type="protein sequence ID" value="KAL3275965.1"/>
    <property type="molecule type" value="Genomic_DNA"/>
</dbReference>